<dbReference type="GO" id="GO:0005686">
    <property type="term" value="C:U2 snRNP"/>
    <property type="evidence" value="ECO:0007669"/>
    <property type="project" value="TreeGrafter"/>
</dbReference>
<dbReference type="InterPro" id="IPR000504">
    <property type="entry name" value="RRM_dom"/>
</dbReference>
<dbReference type="Gene3D" id="3.30.70.330">
    <property type="match status" value="2"/>
</dbReference>
<gene>
    <name evidence="9" type="ORF">TAPDE_001389</name>
</gene>
<dbReference type="InterPro" id="IPR012677">
    <property type="entry name" value="Nucleotide-bd_a/b_plait_sf"/>
</dbReference>
<accession>S0BE52</accession>
<evidence type="ECO:0000313" key="9">
    <source>
        <dbReference type="EMBL" id="CCG81546.1"/>
    </source>
</evidence>
<dbReference type="Pfam" id="PF00076">
    <property type="entry name" value="RRM_1"/>
    <property type="match status" value="2"/>
</dbReference>
<dbReference type="SMART" id="SM00360">
    <property type="entry name" value="RRM"/>
    <property type="match status" value="2"/>
</dbReference>
<evidence type="ECO:0000256" key="3">
    <source>
        <dbReference type="ARBA" id="ARBA00022737"/>
    </source>
</evidence>
<evidence type="ECO:0000313" key="10">
    <source>
        <dbReference type="Proteomes" id="UP000013776"/>
    </source>
</evidence>
<comment type="caution">
    <text evidence="9">The sequence shown here is derived from an EMBL/GenBank/DDBJ whole genome shotgun (WGS) entry which is preliminary data.</text>
</comment>
<dbReference type="InterPro" id="IPR035979">
    <property type="entry name" value="RBD_domain_sf"/>
</dbReference>
<protein>
    <submittedName>
        <fullName evidence="9">Nuclear mRNA splicing factor-associated protein</fullName>
    </submittedName>
</protein>
<dbReference type="EMBL" id="CAHR02000044">
    <property type="protein sequence ID" value="CCG81546.1"/>
    <property type="molecule type" value="Genomic_DNA"/>
</dbReference>
<dbReference type="GO" id="GO:0000398">
    <property type="term" value="P:mRNA splicing, via spliceosome"/>
    <property type="evidence" value="ECO:0007669"/>
    <property type="project" value="InterPro"/>
</dbReference>
<evidence type="ECO:0000256" key="2">
    <source>
        <dbReference type="ARBA" id="ARBA00022664"/>
    </source>
</evidence>
<dbReference type="Proteomes" id="UP000013776">
    <property type="component" value="Unassembled WGS sequence"/>
</dbReference>
<dbReference type="InterPro" id="IPR034392">
    <property type="entry name" value="TatSF1-like_RRM1"/>
</dbReference>
<dbReference type="FunFam" id="3.30.70.330:FF:000105">
    <property type="entry name" value="HIV Tat-specific factor 1 homolog"/>
    <property type="match status" value="1"/>
</dbReference>
<keyword evidence="3" id="KW-0677">Repeat</keyword>
<evidence type="ECO:0000256" key="4">
    <source>
        <dbReference type="ARBA" id="ARBA00022884"/>
    </source>
</evidence>
<dbReference type="SUPFAM" id="SSF54928">
    <property type="entry name" value="RNA-binding domain, RBD"/>
    <property type="match status" value="2"/>
</dbReference>
<reference evidence="9 10" key="1">
    <citation type="journal article" date="2013" name="MBio">
        <title>Genome sequencing of the plant pathogen Taphrina deformans, the causal agent of peach leaf curl.</title>
        <authorList>
            <person name="Cisse O.H."/>
            <person name="Almeida J.M.G.C.F."/>
            <person name="Fonseca A."/>
            <person name="Kumar A.A."/>
            <person name="Salojaervi J."/>
            <person name="Overmyer K."/>
            <person name="Hauser P.M."/>
            <person name="Pagni M."/>
        </authorList>
    </citation>
    <scope>NUCLEOTIDE SEQUENCE [LARGE SCALE GENOMIC DNA]</scope>
    <source>
        <strain evidence="10">PYCC 5710 / ATCC 11124 / CBS 356.35 / IMI 108563 / JCM 9778 / NBRC 8474</strain>
    </source>
</reference>
<dbReference type="PANTHER" id="PTHR15608:SF0">
    <property type="entry name" value="HIV TAT-SPECIFIC FACTOR 1"/>
    <property type="match status" value="1"/>
</dbReference>
<keyword evidence="5" id="KW-0508">mRNA splicing</keyword>
<dbReference type="GO" id="GO:0005684">
    <property type="term" value="C:U2-type spliceosomal complex"/>
    <property type="evidence" value="ECO:0007669"/>
    <property type="project" value="TreeGrafter"/>
</dbReference>
<evidence type="ECO:0000256" key="1">
    <source>
        <dbReference type="ARBA" id="ARBA00007747"/>
    </source>
</evidence>
<evidence type="ECO:0000256" key="7">
    <source>
        <dbReference type="SAM" id="MobiDB-lite"/>
    </source>
</evidence>
<keyword evidence="4 6" id="KW-0694">RNA-binding</keyword>
<dbReference type="PROSITE" id="PS50102">
    <property type="entry name" value="RRM"/>
    <property type="match status" value="1"/>
</dbReference>
<dbReference type="AlphaFoldDB" id="S0BE52"/>
<keyword evidence="10" id="KW-1185">Reference proteome</keyword>
<evidence type="ECO:0000256" key="6">
    <source>
        <dbReference type="PROSITE-ProRule" id="PRU00176"/>
    </source>
</evidence>
<comment type="similarity">
    <text evidence="1">Belongs to the HTATSF1 family.</text>
</comment>
<proteinExistence type="inferred from homology"/>
<dbReference type="OrthoDB" id="10258585at2759"/>
<dbReference type="eggNOG" id="KOG1548">
    <property type="taxonomic scope" value="Eukaryota"/>
</dbReference>
<sequence>MSTRDDPEFNKVSGRWEYEDESGQTYEKDPVTEKWIEVVDEEKWKAQQAAYSVPGVDEESTTDVKPKKRKAQETFTGGVDQVDGDAPTTKSKAAKKEKPATKVRHTAVYVQNLAEDTTPDELASLFSKCGILAEDPITGLPRIKMYKDKVGKLKGDALVIYFREESVSLAVTMLDDTSLRGDSRMLKVSKATFEHKGNKGDDPPPRQVKDEAVKKKGANRAGKLRSKLADWSDEDEKEIPQTTKFDKVVILKGMFSLHELESDPTLLLDLKEDVRDECARLGEVTNVVLYDKEPDGIMSVRFKDESHAEACIKVMHGRFFGGRQVVAELFDGKLRYLKTGKTSGGDDEGDDEAQRLEQFGAWLEGDN</sequence>
<evidence type="ECO:0000259" key="8">
    <source>
        <dbReference type="PROSITE" id="PS50102"/>
    </source>
</evidence>
<dbReference type="GO" id="GO:0003723">
    <property type="term" value="F:RNA binding"/>
    <property type="evidence" value="ECO:0007669"/>
    <property type="project" value="UniProtKB-UniRule"/>
</dbReference>
<feature type="compositionally biased region" description="Basic and acidic residues" evidence="7">
    <location>
        <begin position="192"/>
        <end position="214"/>
    </location>
</feature>
<dbReference type="VEuPathDB" id="FungiDB:TAPDE_001389"/>
<feature type="domain" description="RRM" evidence="8">
    <location>
        <begin position="106"/>
        <end position="193"/>
    </location>
</feature>
<organism evidence="9 10">
    <name type="scientific">Taphrina deformans (strain PYCC 5710 / ATCC 11124 / CBS 356.35 / IMI 108563 / JCM 9778 / NBRC 8474)</name>
    <name type="common">Peach leaf curl fungus</name>
    <name type="synonym">Lalaria deformans</name>
    <dbReference type="NCBI Taxonomy" id="1097556"/>
    <lineage>
        <taxon>Eukaryota</taxon>
        <taxon>Fungi</taxon>
        <taxon>Dikarya</taxon>
        <taxon>Ascomycota</taxon>
        <taxon>Taphrinomycotina</taxon>
        <taxon>Taphrinomycetes</taxon>
        <taxon>Taphrinales</taxon>
        <taxon>Taphrinaceae</taxon>
        <taxon>Taphrina</taxon>
    </lineage>
</organism>
<evidence type="ECO:0000256" key="5">
    <source>
        <dbReference type="ARBA" id="ARBA00023187"/>
    </source>
</evidence>
<feature type="region of interest" description="Disordered" evidence="7">
    <location>
        <begin position="1"/>
        <end position="29"/>
    </location>
</feature>
<feature type="compositionally biased region" description="Basic and acidic residues" evidence="7">
    <location>
        <begin position="1"/>
        <end position="17"/>
    </location>
</feature>
<dbReference type="PANTHER" id="PTHR15608">
    <property type="entry name" value="SPLICING FACTOR U2AF-ASSOCIATED PROTEIN 2"/>
    <property type="match status" value="1"/>
</dbReference>
<feature type="compositionally biased region" description="Basic residues" evidence="7">
    <location>
        <begin position="215"/>
        <end position="226"/>
    </location>
</feature>
<feature type="region of interest" description="Disordered" evidence="7">
    <location>
        <begin position="48"/>
        <end position="99"/>
    </location>
</feature>
<dbReference type="CDD" id="cd12285">
    <property type="entry name" value="RRM3_RBM39_like"/>
    <property type="match status" value="1"/>
</dbReference>
<dbReference type="InterPro" id="IPR034393">
    <property type="entry name" value="TatSF1-like"/>
</dbReference>
<keyword evidence="2" id="KW-0507">mRNA processing</keyword>
<dbReference type="CDD" id="cd12281">
    <property type="entry name" value="RRM1_TatSF1_like"/>
    <property type="match status" value="1"/>
</dbReference>
<dbReference type="STRING" id="1097556.S0BE52"/>
<name>S0BE52_TAPDE</name>
<feature type="region of interest" description="Disordered" evidence="7">
    <location>
        <begin position="192"/>
        <end position="227"/>
    </location>
</feature>